<dbReference type="AlphaFoldDB" id="A0AAV2DX57"/>
<dbReference type="Pfam" id="PF13456">
    <property type="entry name" value="RVT_3"/>
    <property type="match status" value="1"/>
</dbReference>
<evidence type="ECO:0000313" key="3">
    <source>
        <dbReference type="Proteomes" id="UP001497516"/>
    </source>
</evidence>
<dbReference type="SUPFAM" id="SSF53098">
    <property type="entry name" value="Ribonuclease H-like"/>
    <property type="match status" value="1"/>
</dbReference>
<dbReference type="GO" id="GO:0003676">
    <property type="term" value="F:nucleic acid binding"/>
    <property type="evidence" value="ECO:0007669"/>
    <property type="project" value="InterPro"/>
</dbReference>
<dbReference type="Proteomes" id="UP001497516">
    <property type="component" value="Chromosome 3"/>
</dbReference>
<organism evidence="2 3">
    <name type="scientific">Linum trigynum</name>
    <dbReference type="NCBI Taxonomy" id="586398"/>
    <lineage>
        <taxon>Eukaryota</taxon>
        <taxon>Viridiplantae</taxon>
        <taxon>Streptophyta</taxon>
        <taxon>Embryophyta</taxon>
        <taxon>Tracheophyta</taxon>
        <taxon>Spermatophyta</taxon>
        <taxon>Magnoliopsida</taxon>
        <taxon>eudicotyledons</taxon>
        <taxon>Gunneridae</taxon>
        <taxon>Pentapetalae</taxon>
        <taxon>rosids</taxon>
        <taxon>fabids</taxon>
        <taxon>Malpighiales</taxon>
        <taxon>Linaceae</taxon>
        <taxon>Linum</taxon>
    </lineage>
</organism>
<dbReference type="CDD" id="cd06222">
    <property type="entry name" value="RNase_H_like"/>
    <property type="match status" value="1"/>
</dbReference>
<reference evidence="2 3" key="1">
    <citation type="submission" date="2024-04" db="EMBL/GenBank/DDBJ databases">
        <authorList>
            <person name="Fracassetti M."/>
        </authorList>
    </citation>
    <scope>NUCLEOTIDE SEQUENCE [LARGE SCALE GENOMIC DNA]</scope>
</reference>
<evidence type="ECO:0000313" key="2">
    <source>
        <dbReference type="EMBL" id="CAL1377935.1"/>
    </source>
</evidence>
<dbReference type="PANTHER" id="PTHR47074:SF21">
    <property type="entry name" value="RNASE H TYPE-1 DOMAIN-CONTAINING PROTEIN"/>
    <property type="match status" value="1"/>
</dbReference>
<dbReference type="GO" id="GO:0004523">
    <property type="term" value="F:RNA-DNA hybrid ribonuclease activity"/>
    <property type="evidence" value="ECO:0007669"/>
    <property type="project" value="InterPro"/>
</dbReference>
<feature type="domain" description="RNase H type-1" evidence="1">
    <location>
        <begin position="92"/>
        <end position="210"/>
    </location>
</feature>
<dbReference type="InterPro" id="IPR002156">
    <property type="entry name" value="RNaseH_domain"/>
</dbReference>
<dbReference type="Gene3D" id="3.30.420.10">
    <property type="entry name" value="Ribonuclease H-like superfamily/Ribonuclease H"/>
    <property type="match status" value="1"/>
</dbReference>
<keyword evidence="3" id="KW-1185">Reference proteome</keyword>
<gene>
    <name evidence="2" type="ORF">LTRI10_LOCUS19550</name>
</gene>
<sequence length="243" mass="28410">MGEDRSCADWLCEVLENGKDEEICEFLITIWFLWKERNNHLFNNQKLEEWEVVERAQNYLEEFRRVQGPAPPSIRHSQTYKWERPEEGLKANVDACILKEGGTRFGLVVRNGDGGFVMAAVSRTRIKWRPEMAEPQAFLWGLKLVKQHNLFPVMMETDCQSLMFKLQGKEKINLEIDTVCEEIRAGVEGEEVKWRFWGREGNTVAHQLARVLCHWEETEIWFDRPPCFIVPVLISDCAGLTHE</sequence>
<dbReference type="InterPro" id="IPR036397">
    <property type="entry name" value="RNaseH_sf"/>
</dbReference>
<protein>
    <recommendedName>
        <fullName evidence="1">RNase H type-1 domain-containing protein</fullName>
    </recommendedName>
</protein>
<dbReference type="PANTHER" id="PTHR47074">
    <property type="entry name" value="BNAC02G40300D PROTEIN"/>
    <property type="match status" value="1"/>
</dbReference>
<dbReference type="EMBL" id="OZ034816">
    <property type="protein sequence ID" value="CAL1377935.1"/>
    <property type="molecule type" value="Genomic_DNA"/>
</dbReference>
<dbReference type="InterPro" id="IPR044730">
    <property type="entry name" value="RNase_H-like_dom_plant"/>
</dbReference>
<evidence type="ECO:0000259" key="1">
    <source>
        <dbReference type="Pfam" id="PF13456"/>
    </source>
</evidence>
<dbReference type="InterPro" id="IPR012337">
    <property type="entry name" value="RNaseH-like_sf"/>
</dbReference>
<name>A0AAV2DX57_9ROSI</name>
<proteinExistence type="predicted"/>
<accession>A0AAV2DX57</accession>
<dbReference type="InterPro" id="IPR052929">
    <property type="entry name" value="RNase_H-like_EbsB-rel"/>
</dbReference>